<keyword evidence="5" id="KW-0175">Coiled coil</keyword>
<evidence type="ECO:0000256" key="4">
    <source>
        <dbReference type="ARBA" id="ARBA00023136"/>
    </source>
</evidence>
<reference evidence="9 10" key="1">
    <citation type="submission" date="2024-09" db="EMBL/GenBank/DDBJ databases">
        <title>Chromosome-scale assembly of Riccia sorocarpa.</title>
        <authorList>
            <person name="Paukszto L."/>
        </authorList>
    </citation>
    <scope>NUCLEOTIDE SEQUENCE [LARGE SCALE GENOMIC DNA]</scope>
    <source>
        <strain evidence="9">LP-2024</strain>
        <tissue evidence="9">Aerial parts of the thallus</tissue>
    </source>
</reference>
<name>A0ABD3GSW1_9MARC</name>
<protein>
    <recommendedName>
        <fullName evidence="8">GTD-binding domain-containing protein</fullName>
    </recommendedName>
</protein>
<feature type="compositionally biased region" description="Acidic residues" evidence="6">
    <location>
        <begin position="963"/>
        <end position="972"/>
    </location>
</feature>
<feature type="compositionally biased region" description="Polar residues" evidence="6">
    <location>
        <begin position="341"/>
        <end position="358"/>
    </location>
</feature>
<evidence type="ECO:0000256" key="5">
    <source>
        <dbReference type="SAM" id="Coils"/>
    </source>
</evidence>
<evidence type="ECO:0000256" key="7">
    <source>
        <dbReference type="SAM" id="Phobius"/>
    </source>
</evidence>
<feature type="compositionally biased region" description="Basic and acidic residues" evidence="6">
    <location>
        <begin position="327"/>
        <end position="337"/>
    </location>
</feature>
<feature type="coiled-coil region" evidence="5">
    <location>
        <begin position="1010"/>
        <end position="1037"/>
    </location>
</feature>
<dbReference type="AlphaFoldDB" id="A0ABD3GSW1"/>
<evidence type="ECO:0000313" key="9">
    <source>
        <dbReference type="EMBL" id="KAL3680889.1"/>
    </source>
</evidence>
<keyword evidence="3 7" id="KW-1133">Transmembrane helix</keyword>
<accession>A0ABD3GSW1</accession>
<dbReference type="InterPro" id="IPR007656">
    <property type="entry name" value="GTD-bd"/>
</dbReference>
<dbReference type="Pfam" id="PF04576">
    <property type="entry name" value="Zein-binding"/>
    <property type="match status" value="1"/>
</dbReference>
<dbReference type="PANTHER" id="PTHR31448">
    <property type="entry name" value="MYOSIN-BINDING PROTEIN 2"/>
    <property type="match status" value="1"/>
</dbReference>
<keyword evidence="10" id="KW-1185">Reference proteome</keyword>
<feature type="coiled-coil region" evidence="5">
    <location>
        <begin position="393"/>
        <end position="452"/>
    </location>
</feature>
<comment type="caution">
    <text evidence="9">The sequence shown here is derived from an EMBL/GenBank/DDBJ whole genome shotgun (WGS) entry which is preliminary data.</text>
</comment>
<evidence type="ECO:0000313" key="10">
    <source>
        <dbReference type="Proteomes" id="UP001633002"/>
    </source>
</evidence>
<sequence length="1185" mass="131909">MAWPYYAEDQVLSDWWMVSTLIRALGELAFGFVVLLCAAVWVLIAKLIRSSGLSLSCHSCQQFRRREAYASHKHLRPSFNTLRLALGQDMSSSSDECTHLSGCSCSYGNETENPAPPSTVKLFSRCHREFLHTGSSSSLGYHSCSSRLLRAEEGVNFQRLDSFSSDTADDDLDERSLRDASGKPSGSCVSECRLLNVEMNNEFPVFSKRPLKRKFAKVFPGNSSRDSSPRDQTEGFVDQHSSGIAKKSPADGVRNGSGEADACCLSAPEEDEDELEEEAETVSLTRKQTVVSDADDEENLTWEESSGNSSSHGSFAYIGRLPVNSGRRQEVAGRKTEGVASESQFGRGSRGNITSEWSGSMEVSHPVDEMEKGGFETNQADDDEDEQLESCGVEELREALRAERKALTELYRELEQERSASATAANETMAMITRLQEEKAAAQMECRQFQRMAEEKQLYDQEALAVLQDILVRRDQEVFRLEEEAKLYRQKLLALTGDDLDKGGVEVSDEGSERNSDFLLIERETLLLEGSEEWKQKKNKREEKLLAEIKEWVTAVNGRGQALPNISAVKEDEESSEKVKLSHKIGNLSIDAGRKNLLESFSSVGEENLRDRCDSEAGIGSGAAAAGYESFHHLMDTLRKEPRLRDAASLETLDKIEEKFEKQSRKGKVKNEEDLRLIWKNTLRSFGPVVGENFANTANKSPNKQELKGFMEDSTESRGLMSGIVRDAEANRAMEQKTISVLEYVWKFEEQLHQGRAKKLGRASSKRFDKQVSPTPESGLYSQVSTGGALIEFPGIESDREKLNRLSSDGSRLTSSRIRRHASEADGFQVKGEAAVCSRIAAEVQERGERPLRHEDEEQSQGSLVHDVYEMEPDSLDASTLDRSEVCSRKVTKSLVSNSEKLALGGSLYSPENDVYMDYVEDRGDRLRKPEPLSGYTLSERKDNGKGRFFSQVRTGRYVSSVAEDESTDQDCEWPASTSGSDHYAAQASVAQGAGGRTPRTPAPKSDDVMDQLSARLKALEADRQDMKQTINSLRVERAENGEMLREIAQHLREFRETGQKVAESTEQEVTLASAMKGILSFSRFRCSVQAQLNKLARVFLRNVDLGICHGDQHVGLCRLLQISPQQPIRVTRRAEAKAEEIVSNGLQEGSLYQGANGQSTLLSQQSWPLDARERAGTALSGWDY</sequence>
<proteinExistence type="predicted"/>
<dbReference type="InterPro" id="IPR039306">
    <property type="entry name" value="MYOB"/>
</dbReference>
<dbReference type="GO" id="GO:0016020">
    <property type="term" value="C:membrane"/>
    <property type="evidence" value="ECO:0007669"/>
    <property type="project" value="UniProtKB-SubCell"/>
</dbReference>
<evidence type="ECO:0000256" key="3">
    <source>
        <dbReference type="ARBA" id="ARBA00022989"/>
    </source>
</evidence>
<evidence type="ECO:0000256" key="6">
    <source>
        <dbReference type="SAM" id="MobiDB-lite"/>
    </source>
</evidence>
<feature type="region of interest" description="Disordered" evidence="6">
    <location>
        <begin position="989"/>
        <end position="1008"/>
    </location>
</feature>
<evidence type="ECO:0000259" key="8">
    <source>
        <dbReference type="PROSITE" id="PS51775"/>
    </source>
</evidence>
<dbReference type="Proteomes" id="UP001633002">
    <property type="component" value="Unassembled WGS sequence"/>
</dbReference>
<feature type="domain" description="GTD-binding" evidence="8">
    <location>
        <begin position="391"/>
        <end position="489"/>
    </location>
</feature>
<dbReference type="EMBL" id="JBJQOH010000007">
    <property type="protein sequence ID" value="KAL3680889.1"/>
    <property type="molecule type" value="Genomic_DNA"/>
</dbReference>
<feature type="region of interest" description="Disordered" evidence="6">
    <location>
        <begin position="327"/>
        <end position="365"/>
    </location>
</feature>
<feature type="compositionally biased region" description="Polar residues" evidence="6">
    <location>
        <begin position="282"/>
        <end position="291"/>
    </location>
</feature>
<keyword evidence="4 7" id="KW-0472">Membrane</keyword>
<feature type="region of interest" description="Disordered" evidence="6">
    <location>
        <begin position="961"/>
        <end position="984"/>
    </location>
</feature>
<comment type="subcellular location">
    <subcellularLocation>
        <location evidence="1">Membrane</location>
        <topology evidence="1">Single-pass membrane protein</topology>
    </subcellularLocation>
</comment>
<feature type="transmembrane region" description="Helical" evidence="7">
    <location>
        <begin position="20"/>
        <end position="44"/>
    </location>
</feature>
<keyword evidence="2 7" id="KW-0812">Transmembrane</keyword>
<evidence type="ECO:0000256" key="1">
    <source>
        <dbReference type="ARBA" id="ARBA00004167"/>
    </source>
</evidence>
<dbReference type="GO" id="GO:0080115">
    <property type="term" value="F:myosin XI tail binding"/>
    <property type="evidence" value="ECO:0007669"/>
    <property type="project" value="UniProtKB-ARBA"/>
</dbReference>
<feature type="compositionally biased region" description="Acidic residues" evidence="6">
    <location>
        <begin position="268"/>
        <end position="280"/>
    </location>
</feature>
<dbReference type="PROSITE" id="PS51775">
    <property type="entry name" value="GTD_BINDING"/>
    <property type="match status" value="1"/>
</dbReference>
<dbReference type="PANTHER" id="PTHR31448:SF3">
    <property type="entry name" value="MYOSIN-BINDING PROTEIN 2"/>
    <property type="match status" value="1"/>
</dbReference>
<organism evidence="9 10">
    <name type="scientific">Riccia sorocarpa</name>
    <dbReference type="NCBI Taxonomy" id="122646"/>
    <lineage>
        <taxon>Eukaryota</taxon>
        <taxon>Viridiplantae</taxon>
        <taxon>Streptophyta</taxon>
        <taxon>Embryophyta</taxon>
        <taxon>Marchantiophyta</taxon>
        <taxon>Marchantiopsida</taxon>
        <taxon>Marchantiidae</taxon>
        <taxon>Marchantiales</taxon>
        <taxon>Ricciaceae</taxon>
        <taxon>Riccia</taxon>
    </lineage>
</organism>
<gene>
    <name evidence="9" type="ORF">R1sor_023845</name>
</gene>
<feature type="compositionally biased region" description="Low complexity" evidence="6">
    <location>
        <begin position="305"/>
        <end position="314"/>
    </location>
</feature>
<feature type="region of interest" description="Disordered" evidence="6">
    <location>
        <begin position="163"/>
        <end position="187"/>
    </location>
</feature>
<evidence type="ECO:0000256" key="2">
    <source>
        <dbReference type="ARBA" id="ARBA00022692"/>
    </source>
</evidence>
<feature type="region of interest" description="Disordered" evidence="6">
    <location>
        <begin position="218"/>
        <end position="314"/>
    </location>
</feature>